<keyword evidence="3" id="KW-1185">Reference proteome</keyword>
<dbReference type="EMBL" id="CP037867">
    <property type="protein sequence ID" value="QBM30557.1"/>
    <property type="molecule type" value="Genomic_DNA"/>
</dbReference>
<name>A0A4P6X2Q8_HYDPS</name>
<dbReference type="KEGG" id="hpse:HPF_22915"/>
<dbReference type="InterPro" id="IPR052353">
    <property type="entry name" value="Benzoxazolinone_Detox_Enz"/>
</dbReference>
<dbReference type="AlphaFoldDB" id="A0A4P6X2Q8"/>
<dbReference type="PROSITE" id="PS51340">
    <property type="entry name" value="MOSC"/>
    <property type="match status" value="1"/>
</dbReference>
<dbReference type="InterPro" id="IPR005302">
    <property type="entry name" value="MoCF_Sase_C"/>
</dbReference>
<dbReference type="InterPro" id="IPR011037">
    <property type="entry name" value="Pyrv_Knase-like_insert_dom_sf"/>
</dbReference>
<evidence type="ECO:0000313" key="3">
    <source>
        <dbReference type="Proteomes" id="UP000293912"/>
    </source>
</evidence>
<dbReference type="GO" id="GO:0003824">
    <property type="term" value="F:catalytic activity"/>
    <property type="evidence" value="ECO:0007669"/>
    <property type="project" value="InterPro"/>
</dbReference>
<feature type="domain" description="MOSC" evidence="1">
    <location>
        <begin position="29"/>
        <end position="171"/>
    </location>
</feature>
<proteinExistence type="predicted"/>
<reference evidence="2 3" key="1">
    <citation type="submission" date="2019-03" db="EMBL/GenBank/DDBJ databases">
        <authorList>
            <person name="Sebastian G."/>
            <person name="Baumann P."/>
            <person name="Ruckert C."/>
            <person name="Kalinowski J."/>
            <person name="Nebel B."/>
            <person name="Takors R."/>
            <person name="Blombach B."/>
        </authorList>
    </citation>
    <scope>NUCLEOTIDE SEQUENCE [LARGE SCALE GENOMIC DNA]</scope>
    <source>
        <strain evidence="2 3">DSM 1084</strain>
    </source>
</reference>
<organism evidence="2 3">
    <name type="scientific">Hydrogenophaga pseudoflava</name>
    <name type="common">Pseudomonas carboxydoflava</name>
    <dbReference type="NCBI Taxonomy" id="47421"/>
    <lineage>
        <taxon>Bacteria</taxon>
        <taxon>Pseudomonadati</taxon>
        <taxon>Pseudomonadota</taxon>
        <taxon>Betaproteobacteria</taxon>
        <taxon>Burkholderiales</taxon>
        <taxon>Comamonadaceae</taxon>
        <taxon>Hydrogenophaga</taxon>
    </lineage>
</organism>
<evidence type="ECO:0000313" key="2">
    <source>
        <dbReference type="EMBL" id="QBM30557.1"/>
    </source>
</evidence>
<dbReference type="PANTHER" id="PTHR30212">
    <property type="entry name" value="PROTEIN YIIM"/>
    <property type="match status" value="1"/>
</dbReference>
<evidence type="ECO:0000259" key="1">
    <source>
        <dbReference type="PROSITE" id="PS51340"/>
    </source>
</evidence>
<dbReference type="GO" id="GO:0030170">
    <property type="term" value="F:pyridoxal phosphate binding"/>
    <property type="evidence" value="ECO:0007669"/>
    <property type="project" value="InterPro"/>
</dbReference>
<dbReference type="Pfam" id="PF03473">
    <property type="entry name" value="MOSC"/>
    <property type="match status" value="1"/>
</dbReference>
<accession>A0A4P6X2Q8</accession>
<dbReference type="GO" id="GO:0030151">
    <property type="term" value="F:molybdenum ion binding"/>
    <property type="evidence" value="ECO:0007669"/>
    <property type="project" value="InterPro"/>
</dbReference>
<dbReference type="SUPFAM" id="SSF50800">
    <property type="entry name" value="PK beta-barrel domain-like"/>
    <property type="match status" value="1"/>
</dbReference>
<dbReference type="Gene3D" id="2.40.33.20">
    <property type="entry name" value="PK beta-barrel domain-like"/>
    <property type="match status" value="1"/>
</dbReference>
<dbReference type="PANTHER" id="PTHR30212:SF2">
    <property type="entry name" value="PROTEIN YIIM"/>
    <property type="match status" value="1"/>
</dbReference>
<gene>
    <name evidence="2" type="ORF">HPF_22915</name>
</gene>
<dbReference type="Proteomes" id="UP000293912">
    <property type="component" value="Chromosome"/>
</dbReference>
<sequence length="192" mass="20700">MTRIVSVQTGVVRPLMVGDRRVLSAIGKTPVGGAVAVGPLGLAGDEQADPAYHGGLDKAVYAYPVEHLPTWQRLRRERGVSMFDEPLPFGFVGENLSVEGLRESEVWIGDEWVIGDLVLRVTAPREPCSKFNAVAGLPDAGRLMVDACNCGWYLAVAQPGTVQAGQDIVVRPGRRGMTVAQAFLAKRAKHIR</sequence>
<protein>
    <submittedName>
        <fullName evidence="2">6-N-hydroxylaminopurine resistance protein</fullName>
    </submittedName>
</protein>